<accession>A0A1E1K399</accession>
<name>A0A1E1K399_9HELO</name>
<dbReference type="EMBL" id="FJUW01000004">
    <property type="protein sequence ID" value="CZS91004.1"/>
    <property type="molecule type" value="Genomic_DNA"/>
</dbReference>
<dbReference type="InParanoid" id="A0A1E1K399"/>
<reference evidence="2" key="1">
    <citation type="submission" date="2016-03" db="EMBL/GenBank/DDBJ databases">
        <authorList>
            <person name="Ploux O."/>
        </authorList>
    </citation>
    <scope>NUCLEOTIDE SEQUENCE [LARGE SCALE GENOMIC DNA]</scope>
    <source>
        <strain evidence="2">UK7</strain>
    </source>
</reference>
<dbReference type="Proteomes" id="UP000178129">
    <property type="component" value="Unassembled WGS sequence"/>
</dbReference>
<protein>
    <submittedName>
        <fullName evidence="1">Uncharacterized protein</fullName>
    </submittedName>
</protein>
<sequence length="329" mass="37095">MSFPDQKTEDRADESAFMTFSRIINGSYDSHSMPEIVEFKQYEESHHRDSGLLIDWEEEIISVPDFLTAGLEVTAPTTSGGSFDDSHPSNDNTQIATTMDDPQIEYADSHSTMGRYEYVPNPSKSTAFDMSRTIHVQNHAFDRPIPQMAIREYSGIISQFDLGFESGVQLASSTYNASYSLVAFHQYPWFNSPMEKALAYVGYLGTNHEVSQLDSNIYGNEASAIDLKSHAKAASGLSHSIQDLSEDARMMSRMNSQYKEFDSFQDDPVGWNVFSRGPENFHIFCELPLELRTMIFVEAANATGFVSFKINKSLSICQESQRKRPLIEK</sequence>
<organism evidence="1 2">
    <name type="scientific">Rhynchosporium graminicola</name>
    <dbReference type="NCBI Taxonomy" id="2792576"/>
    <lineage>
        <taxon>Eukaryota</taxon>
        <taxon>Fungi</taxon>
        <taxon>Dikarya</taxon>
        <taxon>Ascomycota</taxon>
        <taxon>Pezizomycotina</taxon>
        <taxon>Leotiomycetes</taxon>
        <taxon>Helotiales</taxon>
        <taxon>Ploettnerulaceae</taxon>
        <taxon>Rhynchosporium</taxon>
    </lineage>
</organism>
<keyword evidence="2" id="KW-1185">Reference proteome</keyword>
<proteinExistence type="predicted"/>
<comment type="caution">
    <text evidence="1">The sequence shown here is derived from an EMBL/GenBank/DDBJ whole genome shotgun (WGS) entry which is preliminary data.</text>
</comment>
<evidence type="ECO:0000313" key="1">
    <source>
        <dbReference type="EMBL" id="CZS91004.1"/>
    </source>
</evidence>
<dbReference type="AlphaFoldDB" id="A0A1E1K399"/>
<gene>
    <name evidence="1" type="ORF">RCO7_01385</name>
</gene>
<evidence type="ECO:0000313" key="2">
    <source>
        <dbReference type="Proteomes" id="UP000178129"/>
    </source>
</evidence>